<organism evidence="7 8">
    <name type="scientific">Caldifermentibacillus hisashii</name>
    <dbReference type="NCBI Taxonomy" id="996558"/>
    <lineage>
        <taxon>Bacteria</taxon>
        <taxon>Bacillati</taxon>
        <taxon>Bacillota</taxon>
        <taxon>Bacilli</taxon>
        <taxon>Bacillales</taxon>
        <taxon>Bacillaceae</taxon>
        <taxon>Caldifermentibacillus</taxon>
    </lineage>
</organism>
<keyword evidence="8" id="KW-1185">Reference proteome</keyword>
<feature type="transmembrane region" description="Helical" evidence="6">
    <location>
        <begin position="68"/>
        <end position="88"/>
    </location>
</feature>
<feature type="transmembrane region" description="Helical" evidence="6">
    <location>
        <begin position="160"/>
        <end position="179"/>
    </location>
</feature>
<keyword evidence="4 6" id="KW-1133">Transmembrane helix</keyword>
<evidence type="ECO:0000313" key="8">
    <source>
        <dbReference type="Proteomes" id="UP001459714"/>
    </source>
</evidence>
<evidence type="ECO:0000256" key="5">
    <source>
        <dbReference type="ARBA" id="ARBA00023136"/>
    </source>
</evidence>
<comment type="subcellular location">
    <subcellularLocation>
        <location evidence="1">Membrane</location>
        <topology evidence="1">Multi-pass membrane protein</topology>
    </subcellularLocation>
</comment>
<evidence type="ECO:0000256" key="1">
    <source>
        <dbReference type="ARBA" id="ARBA00004141"/>
    </source>
</evidence>
<dbReference type="PANTHER" id="PTHR30238:SF4">
    <property type="entry name" value="SLL1022 PROTEIN"/>
    <property type="match status" value="1"/>
</dbReference>
<evidence type="ECO:0000256" key="3">
    <source>
        <dbReference type="ARBA" id="ARBA00022692"/>
    </source>
</evidence>
<gene>
    <name evidence="7" type="ORF">NST17_04185</name>
</gene>
<feature type="transmembrane region" description="Helical" evidence="6">
    <location>
        <begin position="6"/>
        <end position="24"/>
    </location>
</feature>
<feature type="transmembrane region" description="Helical" evidence="6">
    <location>
        <begin position="45"/>
        <end position="62"/>
    </location>
</feature>
<comment type="similarity">
    <text evidence="2">Belongs to the TerC family.</text>
</comment>
<dbReference type="NCBIfam" id="TIGR03717">
    <property type="entry name" value="R_switched_YjbE"/>
    <property type="match status" value="1"/>
</dbReference>
<feature type="transmembrane region" description="Helical" evidence="6">
    <location>
        <begin position="135"/>
        <end position="153"/>
    </location>
</feature>
<evidence type="ECO:0000313" key="7">
    <source>
        <dbReference type="EMBL" id="MEL3956409.1"/>
    </source>
</evidence>
<feature type="transmembrane region" description="Helical" evidence="6">
    <location>
        <begin position="109"/>
        <end position="129"/>
    </location>
</feature>
<protein>
    <submittedName>
        <fullName evidence="7">TerC family protein</fullName>
    </submittedName>
</protein>
<comment type="caution">
    <text evidence="7">The sequence shown here is derived from an EMBL/GenBank/DDBJ whole genome shotgun (WGS) entry which is preliminary data.</text>
</comment>
<dbReference type="PANTHER" id="PTHR30238">
    <property type="entry name" value="MEMBRANE BOUND PREDICTED REDOX MODULATOR"/>
    <property type="match status" value="1"/>
</dbReference>
<evidence type="ECO:0000256" key="4">
    <source>
        <dbReference type="ARBA" id="ARBA00022989"/>
    </source>
</evidence>
<dbReference type="RefSeq" id="WP_108897570.1">
    <property type="nucleotide sequence ID" value="NZ_CP150143.1"/>
</dbReference>
<keyword evidence="5 6" id="KW-0472">Membrane</keyword>
<sequence>MLELAWSLATVVAVLKIIAIDIILSGDNAVVIAMATRKLPKKKRNVAILWGTAGAVVLRVLFASVIAVLLGIPYVHFFGGLLLLWISYKVLVNHDDSKDVKAKDSTLQAIWTIIMADAVMSLDNVVAIAGASGGHILLIFLGVLVSIPIMVFGSKLIVRLMERFSIVPYIGSAILAWTASNMITGDERIADLLNIEQGVLTRIFAIVVTAVVLLLGYLSNKKWGQPSSSH</sequence>
<dbReference type="Proteomes" id="UP001459714">
    <property type="component" value="Unassembled WGS sequence"/>
</dbReference>
<dbReference type="InterPro" id="IPR005496">
    <property type="entry name" value="Integral_membrane_TerC"/>
</dbReference>
<proteinExistence type="inferred from homology"/>
<accession>A0ABU9JU78</accession>
<name>A0ABU9JU78_9BACI</name>
<evidence type="ECO:0000256" key="6">
    <source>
        <dbReference type="SAM" id="Phobius"/>
    </source>
</evidence>
<evidence type="ECO:0000256" key="2">
    <source>
        <dbReference type="ARBA" id="ARBA00007511"/>
    </source>
</evidence>
<keyword evidence="3 6" id="KW-0812">Transmembrane</keyword>
<dbReference type="InterPro" id="IPR022301">
    <property type="entry name" value="Integral_membrane_YjbE"/>
</dbReference>
<feature type="transmembrane region" description="Helical" evidence="6">
    <location>
        <begin position="199"/>
        <end position="218"/>
    </location>
</feature>
<reference evidence="7 8" key="1">
    <citation type="submission" date="2024-03" db="EMBL/GenBank/DDBJ databases">
        <title>Bacilli Hybrid Assemblies.</title>
        <authorList>
            <person name="Kovac J."/>
        </authorList>
    </citation>
    <scope>NUCLEOTIDE SEQUENCE [LARGE SCALE GENOMIC DNA]</scope>
    <source>
        <strain evidence="7 8">FSL M8-0022</strain>
    </source>
</reference>
<dbReference type="EMBL" id="JBBYAK010000001">
    <property type="protein sequence ID" value="MEL3956409.1"/>
    <property type="molecule type" value="Genomic_DNA"/>
</dbReference>
<dbReference type="Pfam" id="PF03741">
    <property type="entry name" value="TerC"/>
    <property type="match status" value="1"/>
</dbReference>